<feature type="region of interest" description="Disordered" evidence="1">
    <location>
        <begin position="218"/>
        <end position="239"/>
    </location>
</feature>
<dbReference type="Proteomes" id="UP000431269">
    <property type="component" value="Chromosome"/>
</dbReference>
<dbReference type="Gene3D" id="3.30.1330.30">
    <property type="match status" value="1"/>
</dbReference>
<protein>
    <recommendedName>
        <fullName evidence="2">YlxR domain-containing protein</fullName>
    </recommendedName>
</protein>
<evidence type="ECO:0000256" key="1">
    <source>
        <dbReference type="SAM" id="MobiDB-lite"/>
    </source>
</evidence>
<dbReference type="InterPro" id="IPR029064">
    <property type="entry name" value="Ribosomal_eL30-like_sf"/>
</dbReference>
<feature type="domain" description="YlxR" evidence="2">
    <location>
        <begin position="19"/>
        <end position="93"/>
    </location>
</feature>
<dbReference type="AlphaFoldDB" id="A0A6I6MXN5"/>
<dbReference type="PANTHER" id="PTHR34215:SF1">
    <property type="entry name" value="YLXR DOMAIN-CONTAINING PROTEIN"/>
    <property type="match status" value="1"/>
</dbReference>
<evidence type="ECO:0000313" key="3">
    <source>
        <dbReference type="EMBL" id="QGZ97094.1"/>
    </source>
</evidence>
<keyword evidence="4" id="KW-1185">Reference proteome</keyword>
<gene>
    <name evidence="3" type="ORF">DSM104635_03960</name>
</gene>
<dbReference type="RefSeq" id="WP_158767920.1">
    <property type="nucleotide sequence ID" value="NZ_CP047045.1"/>
</dbReference>
<dbReference type="NCBIfam" id="NF006622">
    <property type="entry name" value="PRK09190.1"/>
    <property type="match status" value="1"/>
</dbReference>
<dbReference type="CDD" id="cd00279">
    <property type="entry name" value="YlxR"/>
    <property type="match status" value="1"/>
</dbReference>
<accession>A0A6I6MXN5</accession>
<name>A0A6I6MXN5_9CAUL</name>
<dbReference type="InterPro" id="IPR035931">
    <property type="entry name" value="YlxR-like_sf"/>
</dbReference>
<organism evidence="3 4">
    <name type="scientific">Terricaulis silvestris</name>
    <dbReference type="NCBI Taxonomy" id="2686094"/>
    <lineage>
        <taxon>Bacteria</taxon>
        <taxon>Pseudomonadati</taxon>
        <taxon>Pseudomonadota</taxon>
        <taxon>Alphaproteobacteria</taxon>
        <taxon>Caulobacterales</taxon>
        <taxon>Caulobacteraceae</taxon>
        <taxon>Terricaulis</taxon>
    </lineage>
</organism>
<dbReference type="Pfam" id="PF04296">
    <property type="entry name" value="YlxR"/>
    <property type="match status" value="1"/>
</dbReference>
<dbReference type="InterPro" id="IPR007393">
    <property type="entry name" value="YlxR_dom"/>
</dbReference>
<dbReference type="EMBL" id="CP047045">
    <property type="protein sequence ID" value="QGZ97094.1"/>
    <property type="molecule type" value="Genomic_DNA"/>
</dbReference>
<dbReference type="InterPro" id="IPR037465">
    <property type="entry name" value="YlxR"/>
</dbReference>
<dbReference type="KEGG" id="tsv:DSM104635_03960"/>
<dbReference type="SUPFAM" id="SSF55315">
    <property type="entry name" value="L30e-like"/>
    <property type="match status" value="1"/>
</dbReference>
<evidence type="ECO:0000313" key="4">
    <source>
        <dbReference type="Proteomes" id="UP000431269"/>
    </source>
</evidence>
<evidence type="ECO:0000259" key="2">
    <source>
        <dbReference type="Pfam" id="PF04296"/>
    </source>
</evidence>
<proteinExistence type="predicted"/>
<dbReference type="SUPFAM" id="SSF64376">
    <property type="entry name" value="YlxR-like"/>
    <property type="match status" value="1"/>
</dbReference>
<reference evidence="4" key="1">
    <citation type="submission" date="2019-12" db="EMBL/GenBank/DDBJ databases">
        <title>Complete genome of Terracaulis silvestris 0127_4.</title>
        <authorList>
            <person name="Vieira S."/>
            <person name="Riedel T."/>
            <person name="Sproer C."/>
            <person name="Pascual J."/>
            <person name="Boedeker C."/>
            <person name="Overmann J."/>
        </authorList>
    </citation>
    <scope>NUCLEOTIDE SEQUENCE [LARGE SCALE GENOMIC DNA]</scope>
    <source>
        <strain evidence="4">0127_4</strain>
    </source>
</reference>
<sequence length="239" mass="25443">MPTASSQIEAKGERRGRERRCIVSGESSDDAILIRFALAPDGVVVPDVAAKLPGRGAWVRADRASLQQAVKKGAFARAFKTNAKASDDLVDQTETLLSRRCLDLLGMARRAGAIAIGATQVEAAIRDKPMFFLIEANDGAEEGREKLMSLHIGLRGRPPAAVGCFSAEELGVALGRERVIHACLLQERLALAWAAEIGRLAGFRAIVPHSWPASWRSTGLGLGGADPGKNQGRGEAKDV</sequence>
<dbReference type="PANTHER" id="PTHR34215">
    <property type="entry name" value="BLL0784 PROTEIN"/>
    <property type="match status" value="1"/>
</dbReference>
<dbReference type="Gene3D" id="3.30.1230.10">
    <property type="entry name" value="YlxR-like"/>
    <property type="match status" value="1"/>
</dbReference>